<gene>
    <name evidence="2" type="ORF">L596_029565</name>
</gene>
<evidence type="ECO:0000256" key="1">
    <source>
        <dbReference type="SAM" id="MobiDB-lite"/>
    </source>
</evidence>
<evidence type="ECO:0008006" key="4">
    <source>
        <dbReference type="Google" id="ProtNLM"/>
    </source>
</evidence>
<evidence type="ECO:0000313" key="2">
    <source>
        <dbReference type="EMBL" id="TKR59963.1"/>
    </source>
</evidence>
<comment type="caution">
    <text evidence="2">The sequence shown here is derived from an EMBL/GenBank/DDBJ whole genome shotgun (WGS) entry which is preliminary data.</text>
</comment>
<dbReference type="EMBL" id="AZBU02000012">
    <property type="protein sequence ID" value="TKR59963.1"/>
    <property type="molecule type" value="Genomic_DNA"/>
</dbReference>
<dbReference type="OrthoDB" id="5877484at2759"/>
<evidence type="ECO:0000313" key="3">
    <source>
        <dbReference type="Proteomes" id="UP000298663"/>
    </source>
</evidence>
<proteinExistence type="predicted"/>
<dbReference type="AlphaFoldDB" id="A0A4U5LV10"/>
<feature type="compositionally biased region" description="Polar residues" evidence="1">
    <location>
        <begin position="51"/>
        <end position="65"/>
    </location>
</feature>
<feature type="region of interest" description="Disordered" evidence="1">
    <location>
        <begin position="1"/>
        <end position="97"/>
    </location>
</feature>
<sequence length="133" mass="14492">MRAAIHGPHSSDVIYSTPYSGTPLPSYGIPPPPGASRPVTPASTHRMRIQPMSSTPSPQQKTSVNVHPVRSGSIPTRRAQSVLEDSPPVAPPHAVARSVDNVSIPRSTYTEPDLSFLDPRRKLETQTKEDFIY</sequence>
<reference evidence="2 3" key="2">
    <citation type="journal article" date="2019" name="G3 (Bethesda)">
        <title>Hybrid Assembly of the Genome of the Entomopathogenic Nematode Steinernema carpocapsae Identifies the X-Chromosome.</title>
        <authorList>
            <person name="Serra L."/>
            <person name="Macchietto M."/>
            <person name="Macias-Munoz A."/>
            <person name="McGill C.J."/>
            <person name="Rodriguez I.M."/>
            <person name="Rodriguez B."/>
            <person name="Murad R."/>
            <person name="Mortazavi A."/>
        </authorList>
    </citation>
    <scope>NUCLEOTIDE SEQUENCE [LARGE SCALE GENOMIC DNA]</scope>
    <source>
        <strain evidence="2 3">ALL</strain>
    </source>
</reference>
<organism evidence="2 3">
    <name type="scientific">Steinernema carpocapsae</name>
    <name type="common">Entomopathogenic nematode</name>
    <dbReference type="NCBI Taxonomy" id="34508"/>
    <lineage>
        <taxon>Eukaryota</taxon>
        <taxon>Metazoa</taxon>
        <taxon>Ecdysozoa</taxon>
        <taxon>Nematoda</taxon>
        <taxon>Chromadorea</taxon>
        <taxon>Rhabditida</taxon>
        <taxon>Tylenchina</taxon>
        <taxon>Panagrolaimomorpha</taxon>
        <taxon>Strongyloidoidea</taxon>
        <taxon>Steinernematidae</taxon>
        <taxon>Steinernema</taxon>
    </lineage>
</organism>
<protein>
    <recommendedName>
        <fullName evidence="4">Neogenin C-terminal domain-containing protein</fullName>
    </recommendedName>
</protein>
<dbReference type="STRING" id="34508.A0A4U5LV10"/>
<accession>A0A4U5LV10</accession>
<keyword evidence="3" id="KW-1185">Reference proteome</keyword>
<reference evidence="2 3" key="1">
    <citation type="journal article" date="2015" name="Genome Biol.">
        <title>Comparative genomics of Steinernema reveals deeply conserved gene regulatory networks.</title>
        <authorList>
            <person name="Dillman A.R."/>
            <person name="Macchietto M."/>
            <person name="Porter C.F."/>
            <person name="Rogers A."/>
            <person name="Williams B."/>
            <person name="Antoshechkin I."/>
            <person name="Lee M.M."/>
            <person name="Goodwin Z."/>
            <person name="Lu X."/>
            <person name="Lewis E.E."/>
            <person name="Goodrich-Blair H."/>
            <person name="Stock S.P."/>
            <person name="Adams B.J."/>
            <person name="Sternberg P.W."/>
            <person name="Mortazavi A."/>
        </authorList>
    </citation>
    <scope>NUCLEOTIDE SEQUENCE [LARGE SCALE GENOMIC DNA]</scope>
    <source>
        <strain evidence="2 3">ALL</strain>
    </source>
</reference>
<dbReference type="Proteomes" id="UP000298663">
    <property type="component" value="Unassembled WGS sequence"/>
</dbReference>
<name>A0A4U5LV10_STECR</name>